<comment type="caution">
    <text evidence="3">The sequence shown here is derived from an EMBL/GenBank/DDBJ whole genome shotgun (WGS) entry which is preliminary data.</text>
</comment>
<sequence length="215" mass="24622">MAKSSTVFVGNIDFDIPEEKIIEELSTIGKVVSFKMVYDRATGKSKGYGFCEYENPIIAEAAVQNLQISFNGRSLKINYTDHDTPSKMKEAIQPAGLDLDKINDILNTMDKNNLKEVILYLKRMAIDQPMKLKEILSTNTNLVVSLFQALLNLNLVEPSVVYNLMGHCFNLNEHKAMILERICQMKDEDVRMYPEEVRTKILRIKQMLLRKKDSV</sequence>
<evidence type="ECO:0000313" key="4">
    <source>
        <dbReference type="Proteomes" id="UP001516464"/>
    </source>
</evidence>
<dbReference type="InterPro" id="IPR035979">
    <property type="entry name" value="RBD_domain_sf"/>
</dbReference>
<dbReference type="Proteomes" id="UP001516464">
    <property type="component" value="Unassembled WGS sequence"/>
</dbReference>
<gene>
    <name evidence="3" type="primary">Cstf2</name>
    <name evidence="3" type="ORF">TCON_0232</name>
</gene>
<evidence type="ECO:0000259" key="2">
    <source>
        <dbReference type="PROSITE" id="PS50102"/>
    </source>
</evidence>
<dbReference type="Pfam" id="PF14327">
    <property type="entry name" value="CSTF2_hinge"/>
    <property type="match status" value="1"/>
</dbReference>
<dbReference type="InterPro" id="IPR012677">
    <property type="entry name" value="Nucleotide-bd_a/b_plait_sf"/>
</dbReference>
<evidence type="ECO:0000313" key="3">
    <source>
        <dbReference type="EMBL" id="KAF7684577.1"/>
    </source>
</evidence>
<dbReference type="PANTHER" id="PTHR45735:SF2">
    <property type="entry name" value="CLEAVAGE STIMULATION FACTOR SUBUNIT 2"/>
    <property type="match status" value="1"/>
</dbReference>
<organism evidence="3 4">
    <name type="scientific">Astathelohania contejeani</name>
    <dbReference type="NCBI Taxonomy" id="164912"/>
    <lineage>
        <taxon>Eukaryota</taxon>
        <taxon>Fungi</taxon>
        <taxon>Fungi incertae sedis</taxon>
        <taxon>Microsporidia</taxon>
        <taxon>Astathelohaniidae</taxon>
        <taxon>Astathelohania</taxon>
    </lineage>
</organism>
<dbReference type="InterPro" id="IPR025742">
    <property type="entry name" value="CSTF2_hinge"/>
</dbReference>
<dbReference type="EMBL" id="SBIQ01000008">
    <property type="protein sequence ID" value="KAF7684577.1"/>
    <property type="molecule type" value="Genomic_DNA"/>
</dbReference>
<evidence type="ECO:0000256" key="1">
    <source>
        <dbReference type="PROSITE-ProRule" id="PRU00176"/>
    </source>
</evidence>
<protein>
    <submittedName>
        <fullName evidence="3">Cleavage stimulation factor subunit 2</fullName>
    </submittedName>
</protein>
<dbReference type="PROSITE" id="PS50102">
    <property type="entry name" value="RRM"/>
    <property type="match status" value="1"/>
</dbReference>
<dbReference type="PANTHER" id="PTHR45735">
    <property type="entry name" value="CLEAVAGE STIMULATION FACTOR SUBUNIT 2"/>
    <property type="match status" value="1"/>
</dbReference>
<dbReference type="Pfam" id="PF00076">
    <property type="entry name" value="RRM_1"/>
    <property type="match status" value="1"/>
</dbReference>
<feature type="domain" description="RRM" evidence="2">
    <location>
        <begin position="5"/>
        <end position="82"/>
    </location>
</feature>
<dbReference type="InterPro" id="IPR000504">
    <property type="entry name" value="RRM_dom"/>
</dbReference>
<dbReference type="SMART" id="SM00360">
    <property type="entry name" value="RRM"/>
    <property type="match status" value="1"/>
</dbReference>
<proteinExistence type="predicted"/>
<keyword evidence="4" id="KW-1185">Reference proteome</keyword>
<accession>A0ABQ7I2E1</accession>
<name>A0ABQ7I2E1_9MICR</name>
<dbReference type="SUPFAM" id="SSF54928">
    <property type="entry name" value="RNA-binding domain, RBD"/>
    <property type="match status" value="1"/>
</dbReference>
<reference evidence="3 4" key="1">
    <citation type="submission" date="2019-01" db="EMBL/GenBank/DDBJ databases">
        <title>Genomes sequencing and comparative genomics of infectious freshwater microsporidia, Cucumispora dikerogammari and Thelohania contejeani.</title>
        <authorList>
            <person name="Cormier A."/>
            <person name="Giraud I."/>
            <person name="Wattier R."/>
            <person name="Teixeira M."/>
            <person name="Grandjean F."/>
            <person name="Rigaud T."/>
            <person name="Cordaux R."/>
        </authorList>
    </citation>
    <scope>NUCLEOTIDE SEQUENCE [LARGE SCALE GENOMIC DNA]</scope>
    <source>
        <strain evidence="3">T1</strain>
        <tissue evidence="3">Spores</tissue>
    </source>
</reference>
<keyword evidence="1" id="KW-0694">RNA-binding</keyword>
<dbReference type="Gene3D" id="3.30.70.330">
    <property type="match status" value="1"/>
</dbReference>